<gene>
    <name evidence="1" type="ORF">QQ020_23720</name>
</gene>
<keyword evidence="2" id="KW-1185">Reference proteome</keyword>
<name>A0ABT8LBF9_9BACT</name>
<dbReference type="EMBL" id="JAUJEB010000006">
    <property type="protein sequence ID" value="MDN5215110.1"/>
    <property type="molecule type" value="Genomic_DNA"/>
</dbReference>
<accession>A0ABT8LBF9</accession>
<evidence type="ECO:0000313" key="2">
    <source>
        <dbReference type="Proteomes" id="UP001172083"/>
    </source>
</evidence>
<evidence type="ECO:0000313" key="1">
    <source>
        <dbReference type="EMBL" id="MDN5215110.1"/>
    </source>
</evidence>
<reference evidence="1" key="1">
    <citation type="submission" date="2023-06" db="EMBL/GenBank/DDBJ databases">
        <title>Genomic of Agaribacillus aureum.</title>
        <authorList>
            <person name="Wang G."/>
        </authorList>
    </citation>
    <scope>NUCLEOTIDE SEQUENCE</scope>
    <source>
        <strain evidence="1">BMA12</strain>
    </source>
</reference>
<sequence>MNSIFLSVKDLMRLMDTHHYDSAQRAHKGIRDAIAADKRKLTIKEYCEFEKVPFEEIWEFLRGN</sequence>
<proteinExistence type="predicted"/>
<evidence type="ECO:0008006" key="3">
    <source>
        <dbReference type="Google" id="ProtNLM"/>
    </source>
</evidence>
<organism evidence="1 2">
    <name type="scientific">Agaribacillus aureus</name>
    <dbReference type="NCBI Taxonomy" id="3051825"/>
    <lineage>
        <taxon>Bacteria</taxon>
        <taxon>Pseudomonadati</taxon>
        <taxon>Bacteroidota</taxon>
        <taxon>Cytophagia</taxon>
        <taxon>Cytophagales</taxon>
        <taxon>Splendidivirgaceae</taxon>
        <taxon>Agaribacillus</taxon>
    </lineage>
</organism>
<comment type="caution">
    <text evidence="1">The sequence shown here is derived from an EMBL/GenBank/DDBJ whole genome shotgun (WGS) entry which is preliminary data.</text>
</comment>
<dbReference type="Proteomes" id="UP001172083">
    <property type="component" value="Unassembled WGS sequence"/>
</dbReference>
<dbReference type="RefSeq" id="WP_346760449.1">
    <property type="nucleotide sequence ID" value="NZ_JAUJEB010000006.1"/>
</dbReference>
<protein>
    <recommendedName>
        <fullName evidence="3">Transcriptional regulator</fullName>
    </recommendedName>
</protein>